<dbReference type="STRING" id="1156394.T0RY80"/>
<dbReference type="SUPFAM" id="SSF46689">
    <property type="entry name" value="Homeodomain-like"/>
    <property type="match status" value="2"/>
</dbReference>
<dbReference type="GO" id="GO:0000978">
    <property type="term" value="F:RNA polymerase II cis-regulatory region sequence-specific DNA binding"/>
    <property type="evidence" value="ECO:0007669"/>
    <property type="project" value="TreeGrafter"/>
</dbReference>
<evidence type="ECO:0000256" key="1">
    <source>
        <dbReference type="ARBA" id="ARBA00022737"/>
    </source>
</evidence>
<evidence type="ECO:0000256" key="2">
    <source>
        <dbReference type="ARBA" id="ARBA00023125"/>
    </source>
</evidence>
<name>T0RY80_SAPDV</name>
<feature type="domain" description="Myb-like" evidence="3">
    <location>
        <begin position="115"/>
        <end position="165"/>
    </location>
</feature>
<organism evidence="5 6">
    <name type="scientific">Saprolegnia diclina (strain VS20)</name>
    <dbReference type="NCBI Taxonomy" id="1156394"/>
    <lineage>
        <taxon>Eukaryota</taxon>
        <taxon>Sar</taxon>
        <taxon>Stramenopiles</taxon>
        <taxon>Oomycota</taxon>
        <taxon>Saprolegniomycetes</taxon>
        <taxon>Saprolegniales</taxon>
        <taxon>Saprolegniaceae</taxon>
        <taxon>Saprolegnia</taxon>
    </lineage>
</organism>
<protein>
    <submittedName>
        <fullName evidence="5">Uncharacterized protein</fullName>
    </submittedName>
</protein>
<accession>T0RY80</accession>
<dbReference type="Proteomes" id="UP000030762">
    <property type="component" value="Unassembled WGS sequence"/>
</dbReference>
<dbReference type="SMART" id="SM00717">
    <property type="entry name" value="SANT"/>
    <property type="match status" value="3"/>
</dbReference>
<keyword evidence="6" id="KW-1185">Reference proteome</keyword>
<dbReference type="InterPro" id="IPR009057">
    <property type="entry name" value="Homeodomain-like_sf"/>
</dbReference>
<dbReference type="Pfam" id="PF00249">
    <property type="entry name" value="Myb_DNA-binding"/>
    <property type="match status" value="1"/>
</dbReference>
<dbReference type="InParanoid" id="T0RY80"/>
<dbReference type="OMA" id="HESAWAH"/>
<evidence type="ECO:0000259" key="3">
    <source>
        <dbReference type="PROSITE" id="PS50090"/>
    </source>
</evidence>
<dbReference type="OrthoDB" id="2143914at2759"/>
<keyword evidence="2" id="KW-0238">DNA-binding</keyword>
<evidence type="ECO:0000259" key="4">
    <source>
        <dbReference type="PROSITE" id="PS51294"/>
    </source>
</evidence>
<dbReference type="InterPro" id="IPR017930">
    <property type="entry name" value="Myb_dom"/>
</dbReference>
<dbReference type="VEuPathDB" id="FungiDB:SDRG_05086"/>
<keyword evidence="1" id="KW-0677">Repeat</keyword>
<dbReference type="GO" id="GO:0000981">
    <property type="term" value="F:DNA-binding transcription factor activity, RNA polymerase II-specific"/>
    <property type="evidence" value="ECO:0007669"/>
    <property type="project" value="TreeGrafter"/>
</dbReference>
<dbReference type="EMBL" id="JH767144">
    <property type="protein sequence ID" value="EQC37483.1"/>
    <property type="molecule type" value="Genomic_DNA"/>
</dbReference>
<feature type="domain" description="HTH myb-type" evidence="4">
    <location>
        <begin position="16"/>
        <end position="65"/>
    </location>
</feature>
<dbReference type="PROSITE" id="PS50090">
    <property type="entry name" value="MYB_LIKE"/>
    <property type="match status" value="3"/>
</dbReference>
<dbReference type="Pfam" id="PF13921">
    <property type="entry name" value="Myb_DNA-bind_6"/>
    <property type="match status" value="1"/>
</dbReference>
<dbReference type="PANTHER" id="PTHR45614">
    <property type="entry name" value="MYB PROTEIN-RELATED"/>
    <property type="match status" value="1"/>
</dbReference>
<dbReference type="InterPro" id="IPR050560">
    <property type="entry name" value="MYB_TF"/>
</dbReference>
<evidence type="ECO:0000313" key="6">
    <source>
        <dbReference type="Proteomes" id="UP000030762"/>
    </source>
</evidence>
<dbReference type="eggNOG" id="KOG0048">
    <property type="taxonomic scope" value="Eukaryota"/>
</dbReference>
<dbReference type="Gene3D" id="1.10.10.60">
    <property type="entry name" value="Homeodomain-like"/>
    <property type="match status" value="3"/>
</dbReference>
<feature type="domain" description="HTH myb-type" evidence="4">
    <location>
        <begin position="115"/>
        <end position="169"/>
    </location>
</feature>
<proteinExistence type="predicted"/>
<dbReference type="AlphaFoldDB" id="T0RY80"/>
<dbReference type="InterPro" id="IPR001005">
    <property type="entry name" value="SANT/Myb"/>
</dbReference>
<dbReference type="CDD" id="cd00167">
    <property type="entry name" value="SANT"/>
    <property type="match status" value="3"/>
</dbReference>
<feature type="domain" description="HTH myb-type" evidence="4">
    <location>
        <begin position="68"/>
        <end position="114"/>
    </location>
</feature>
<dbReference type="GeneID" id="19945813"/>
<dbReference type="GO" id="GO:0005634">
    <property type="term" value="C:nucleus"/>
    <property type="evidence" value="ECO:0007669"/>
    <property type="project" value="TreeGrafter"/>
</dbReference>
<dbReference type="PANTHER" id="PTHR45614:SF274">
    <property type="entry name" value="MYB-LIKE DNA-BINDING PROTEIN"/>
    <property type="match status" value="1"/>
</dbReference>
<dbReference type="PROSITE" id="PS51294">
    <property type="entry name" value="HTH_MYB"/>
    <property type="match status" value="3"/>
</dbReference>
<feature type="domain" description="Myb-like" evidence="3">
    <location>
        <begin position="63"/>
        <end position="114"/>
    </location>
</feature>
<feature type="domain" description="Myb-like" evidence="3">
    <location>
        <begin position="16"/>
        <end position="61"/>
    </location>
</feature>
<dbReference type="FunFam" id="1.10.10.60:FF:000010">
    <property type="entry name" value="Transcriptional activator Myb isoform A"/>
    <property type="match status" value="1"/>
</dbReference>
<dbReference type="RefSeq" id="XP_008609003.1">
    <property type="nucleotide sequence ID" value="XM_008610781.1"/>
</dbReference>
<sequence length="316" mass="35547">MPAPTTKKSASMAADGAWSTLEDQMLRDAVFKHGGKQWRGIADKFVTKSARDCQERWHQLQNRNASTKRPWSKEEDDRMAELIASYGARKWAVIASYLPGRNGKQCRERWHNQLNPAIKRDAWSQDEEATLFKMQAKLGNRWAQIAKQMPGRTDNSIKNHWYSSLQPKMRHAAPTRKPVARAPVPMAAKPPTIVSPPPPPVLAPAVEPPAVQTPPTPEKPPVVEMPLIKSEPSESPPGVESCELEPPLFEAFSPVTLDTAYWAEWSSIHESAWAHQRGDFDFFELHDEDLSLLPSTPTLDPFEAMILLETLQEPPL</sequence>
<evidence type="ECO:0000313" key="5">
    <source>
        <dbReference type="EMBL" id="EQC37483.1"/>
    </source>
</evidence>
<reference evidence="5 6" key="1">
    <citation type="submission" date="2012-04" db="EMBL/GenBank/DDBJ databases">
        <title>The Genome Sequence of Saprolegnia declina VS20.</title>
        <authorList>
            <consortium name="The Broad Institute Genome Sequencing Platform"/>
            <person name="Russ C."/>
            <person name="Nusbaum C."/>
            <person name="Tyler B."/>
            <person name="van West P."/>
            <person name="Dieguez-Uribeondo J."/>
            <person name="de Bruijn I."/>
            <person name="Tripathy S."/>
            <person name="Jiang R."/>
            <person name="Young S.K."/>
            <person name="Zeng Q."/>
            <person name="Gargeya S."/>
            <person name="Fitzgerald M."/>
            <person name="Haas B."/>
            <person name="Abouelleil A."/>
            <person name="Alvarado L."/>
            <person name="Arachchi H.M."/>
            <person name="Berlin A."/>
            <person name="Chapman S.B."/>
            <person name="Goldberg J."/>
            <person name="Griggs A."/>
            <person name="Gujja S."/>
            <person name="Hansen M."/>
            <person name="Howarth C."/>
            <person name="Imamovic A."/>
            <person name="Larimer J."/>
            <person name="McCowen C."/>
            <person name="Montmayeur A."/>
            <person name="Murphy C."/>
            <person name="Neiman D."/>
            <person name="Pearson M."/>
            <person name="Priest M."/>
            <person name="Roberts A."/>
            <person name="Saif S."/>
            <person name="Shea T."/>
            <person name="Sisk P."/>
            <person name="Sykes S."/>
            <person name="Wortman J."/>
            <person name="Nusbaum C."/>
            <person name="Birren B."/>
        </authorList>
    </citation>
    <scope>NUCLEOTIDE SEQUENCE [LARGE SCALE GENOMIC DNA]</scope>
    <source>
        <strain evidence="5 6">VS20</strain>
    </source>
</reference>
<gene>
    <name evidence="5" type="ORF">SDRG_05086</name>
</gene>